<accession>A0AAV4EJS3</accession>
<keyword evidence="2" id="KW-1185">Reference proteome</keyword>
<protein>
    <submittedName>
        <fullName evidence="1">Polyprotein</fullName>
    </submittedName>
</protein>
<comment type="caution">
    <text evidence="1">The sequence shown here is derived from an EMBL/GenBank/DDBJ whole genome shotgun (WGS) entry which is preliminary data.</text>
</comment>
<evidence type="ECO:0000313" key="1">
    <source>
        <dbReference type="EMBL" id="GFR60917.1"/>
    </source>
</evidence>
<dbReference type="AlphaFoldDB" id="A0AAV4EJS3"/>
<gene>
    <name evidence="1" type="ORF">ElyMa_003543800</name>
</gene>
<sequence length="135" mass="15364">MKHRAANTISRHLTGDPIKMPLHDEVSLVQSFPLYSYPIKAVIWHRVQHATSSDNHMFALLSTIEYNFPDSCQDLPQRLQEFFQFDENLATLDGVVLYKDQVIILPSFCPEVLSALHSIHQGVISINLRAEASTF</sequence>
<dbReference type="Proteomes" id="UP000762676">
    <property type="component" value="Unassembled WGS sequence"/>
</dbReference>
<name>A0AAV4EJS3_9GAST</name>
<evidence type="ECO:0000313" key="2">
    <source>
        <dbReference type="Proteomes" id="UP000762676"/>
    </source>
</evidence>
<dbReference type="EMBL" id="BMAT01007256">
    <property type="protein sequence ID" value="GFR60917.1"/>
    <property type="molecule type" value="Genomic_DNA"/>
</dbReference>
<reference evidence="1 2" key="1">
    <citation type="journal article" date="2021" name="Elife">
        <title>Chloroplast acquisition without the gene transfer in kleptoplastic sea slugs, Plakobranchus ocellatus.</title>
        <authorList>
            <person name="Maeda T."/>
            <person name="Takahashi S."/>
            <person name="Yoshida T."/>
            <person name="Shimamura S."/>
            <person name="Takaki Y."/>
            <person name="Nagai Y."/>
            <person name="Toyoda A."/>
            <person name="Suzuki Y."/>
            <person name="Arimoto A."/>
            <person name="Ishii H."/>
            <person name="Satoh N."/>
            <person name="Nishiyama T."/>
            <person name="Hasebe M."/>
            <person name="Maruyama T."/>
            <person name="Minagawa J."/>
            <person name="Obokata J."/>
            <person name="Shigenobu S."/>
        </authorList>
    </citation>
    <scope>NUCLEOTIDE SEQUENCE [LARGE SCALE GENOMIC DNA]</scope>
</reference>
<proteinExistence type="predicted"/>
<organism evidence="1 2">
    <name type="scientific">Elysia marginata</name>
    <dbReference type="NCBI Taxonomy" id="1093978"/>
    <lineage>
        <taxon>Eukaryota</taxon>
        <taxon>Metazoa</taxon>
        <taxon>Spiralia</taxon>
        <taxon>Lophotrochozoa</taxon>
        <taxon>Mollusca</taxon>
        <taxon>Gastropoda</taxon>
        <taxon>Heterobranchia</taxon>
        <taxon>Euthyneura</taxon>
        <taxon>Panpulmonata</taxon>
        <taxon>Sacoglossa</taxon>
        <taxon>Placobranchoidea</taxon>
        <taxon>Plakobranchidae</taxon>
        <taxon>Elysia</taxon>
    </lineage>
</organism>